<dbReference type="RefSeq" id="WP_160552526.1">
    <property type="nucleotide sequence ID" value="NZ_CP047650.1"/>
</dbReference>
<dbReference type="PROSITE" id="PS50011">
    <property type="entry name" value="PROTEIN_KINASE_DOM"/>
    <property type="match status" value="1"/>
</dbReference>
<accession>A0A857J7Z4</accession>
<dbReference type="SUPFAM" id="SSF55785">
    <property type="entry name" value="PYP-like sensor domain (PAS domain)"/>
    <property type="match status" value="1"/>
</dbReference>
<dbReference type="Gene3D" id="3.30.450.20">
    <property type="entry name" value="PAS domain"/>
    <property type="match status" value="1"/>
</dbReference>
<dbReference type="Gene3D" id="3.40.50.300">
    <property type="entry name" value="P-loop containing nucleotide triphosphate hydrolases"/>
    <property type="match status" value="1"/>
</dbReference>
<protein>
    <submittedName>
        <fullName evidence="6">MEKHLA domain-containing protein</fullName>
    </submittedName>
</protein>
<dbReference type="SUPFAM" id="SSF55781">
    <property type="entry name" value="GAF domain-like"/>
    <property type="match status" value="1"/>
</dbReference>
<feature type="domain" description="PAS" evidence="3">
    <location>
        <begin position="1485"/>
        <end position="1552"/>
    </location>
</feature>
<dbReference type="InterPro" id="IPR029016">
    <property type="entry name" value="GAF-like_dom_sf"/>
</dbReference>
<dbReference type="SMART" id="SM00382">
    <property type="entry name" value="AAA"/>
    <property type="match status" value="1"/>
</dbReference>
<dbReference type="InterPro" id="IPR003593">
    <property type="entry name" value="AAA+_ATPase"/>
</dbReference>
<dbReference type="PANTHER" id="PTHR43642">
    <property type="entry name" value="HYBRID SIGNAL TRANSDUCTION HISTIDINE KINASE G"/>
    <property type="match status" value="1"/>
</dbReference>
<proteinExistence type="predicted"/>
<dbReference type="SMART" id="SM00091">
    <property type="entry name" value="PAS"/>
    <property type="match status" value="1"/>
</dbReference>
<dbReference type="Gene3D" id="3.30.70.270">
    <property type="match status" value="1"/>
</dbReference>
<evidence type="ECO:0000259" key="2">
    <source>
        <dbReference type="PROSITE" id="PS50011"/>
    </source>
</evidence>
<evidence type="ECO:0000313" key="6">
    <source>
        <dbReference type="EMBL" id="QHI98905.1"/>
    </source>
</evidence>
<dbReference type="PROSITE" id="PS50112">
    <property type="entry name" value="PAS"/>
    <property type="match status" value="1"/>
</dbReference>
<evidence type="ECO:0000313" key="7">
    <source>
        <dbReference type="Proteomes" id="UP000464787"/>
    </source>
</evidence>
<dbReference type="InterPro" id="IPR008266">
    <property type="entry name" value="Tyr_kinase_AS"/>
</dbReference>
<dbReference type="SMART" id="SM00065">
    <property type="entry name" value="GAF"/>
    <property type="match status" value="1"/>
</dbReference>
<dbReference type="GO" id="GO:0004672">
    <property type="term" value="F:protein kinase activity"/>
    <property type="evidence" value="ECO:0007669"/>
    <property type="project" value="InterPro"/>
</dbReference>
<dbReference type="Pfam" id="PF00990">
    <property type="entry name" value="GGDEF"/>
    <property type="match status" value="1"/>
</dbReference>
<reference evidence="6 7" key="1">
    <citation type="submission" date="2020-01" db="EMBL/GenBank/DDBJ databases">
        <title>Genome sequencing of strain KACC 21265.</title>
        <authorList>
            <person name="Heo J."/>
            <person name="Kim S.-J."/>
            <person name="Kim J.-S."/>
            <person name="Hong S.-B."/>
            <person name="Kwon S.-W."/>
        </authorList>
    </citation>
    <scope>NUCLEOTIDE SEQUENCE [LARGE SCALE GENOMIC DNA]</scope>
    <source>
        <strain evidence="6 7">KACC 21265</strain>
    </source>
</reference>
<dbReference type="InterPro" id="IPR053159">
    <property type="entry name" value="Hybrid_Histidine_Kinase"/>
</dbReference>
<feature type="domain" description="GGDEF" evidence="5">
    <location>
        <begin position="1639"/>
        <end position="1769"/>
    </location>
</feature>
<dbReference type="EMBL" id="CP047650">
    <property type="protein sequence ID" value="QHI98905.1"/>
    <property type="molecule type" value="Genomic_DNA"/>
</dbReference>
<dbReference type="Pfam" id="PF01590">
    <property type="entry name" value="GAF"/>
    <property type="match status" value="1"/>
</dbReference>
<dbReference type="GO" id="GO:0005524">
    <property type="term" value="F:ATP binding"/>
    <property type="evidence" value="ECO:0007669"/>
    <property type="project" value="InterPro"/>
</dbReference>
<dbReference type="InterPro" id="IPR003018">
    <property type="entry name" value="GAF"/>
</dbReference>
<dbReference type="SUPFAM" id="SSF52540">
    <property type="entry name" value="P-loop containing nucleoside triphosphate hydrolases"/>
    <property type="match status" value="1"/>
</dbReference>
<dbReference type="InterPro" id="IPR027417">
    <property type="entry name" value="P-loop_NTPase"/>
</dbReference>
<dbReference type="PROSITE" id="PS50887">
    <property type="entry name" value="GGDEF"/>
    <property type="match status" value="1"/>
</dbReference>
<gene>
    <name evidence="6" type="ORF">GT347_13455</name>
</gene>
<dbReference type="NCBIfam" id="TIGR00229">
    <property type="entry name" value="sensory_box"/>
    <property type="match status" value="1"/>
</dbReference>
<dbReference type="InterPro" id="IPR011009">
    <property type="entry name" value="Kinase-like_dom_sf"/>
</dbReference>
<dbReference type="CDD" id="cd00130">
    <property type="entry name" value="PAS"/>
    <property type="match status" value="1"/>
</dbReference>
<name>A0A857J7Z4_9BURK</name>
<evidence type="ECO:0000259" key="4">
    <source>
        <dbReference type="PROSITE" id="PS50113"/>
    </source>
</evidence>
<dbReference type="PROSITE" id="PS00109">
    <property type="entry name" value="PROTEIN_KINASE_TYR"/>
    <property type="match status" value="1"/>
</dbReference>
<dbReference type="Pfam" id="PF13191">
    <property type="entry name" value="AAA_16"/>
    <property type="match status" value="1"/>
</dbReference>
<dbReference type="Gene3D" id="3.30.450.40">
    <property type="match status" value="1"/>
</dbReference>
<dbReference type="FunFam" id="3.30.70.270:FF:000001">
    <property type="entry name" value="Diguanylate cyclase domain protein"/>
    <property type="match status" value="1"/>
</dbReference>
<feature type="domain" description="PAC" evidence="4">
    <location>
        <begin position="1557"/>
        <end position="1607"/>
    </location>
</feature>
<organism evidence="6 7">
    <name type="scientific">Xylophilus rhododendri</name>
    <dbReference type="NCBI Taxonomy" id="2697032"/>
    <lineage>
        <taxon>Bacteria</taxon>
        <taxon>Pseudomonadati</taxon>
        <taxon>Pseudomonadota</taxon>
        <taxon>Betaproteobacteria</taxon>
        <taxon>Burkholderiales</taxon>
        <taxon>Xylophilus</taxon>
    </lineage>
</organism>
<comment type="subcellular location">
    <subcellularLocation>
        <location evidence="1">Membrane</location>
        <topology evidence="1">Single-pass membrane protein</topology>
    </subcellularLocation>
</comment>
<sequence>MGDRLGRFEVLEVLYRGEASTVLRCLQDERPLVVKFLRNQALAVGDVARFRREYELSRRVRHSRVVSAETLGSHDGALYLTMPDDGAVALRDLLRQGPLPLADALFVALALADALAEVHAHDILHKDVAPGNVVMDLARGVVKLIDFGISAEISSERPALAAPAELEGTLACMAPEQTGRTNGDVDYRCDFYGLGATLYTMLAGSAPFTVQDPVALVHAHLALAPPPLAELRPDAPAALCAVVERLLAKQPDGRYQSHEALRRDLAYLQTHLALPDALAGWEPAMGDLPQRFQLPAWLYGREAETQRLLAAFEVAAGGPAQVVLVEGPSGIGKTALVHEVLRALLARRGEMIEGKFNQFGQQAPGAAFAQALRQRARQLLAGSLEHQRPWREALAAQLGANAHLAVQAVPELALLFDEPPRDVPPLGPQEAENRFLRTLCSCFSALCSAQQPLVVFIDDLQWADRVSRRLLRELALDDGLRHLLVVGAFRSDEVGDEHPLARDIEGWTDGDRAPLRLSVGPLQVADVVALCADTLSRAADDEELAELAALCHEKTGGNPFFLGRFLQDLQRRRLIWRDPDGPRWRWSLVQIGRERIAENVVALMLEQLRRLPELTRELLTIAACLDARFRLQTLAQIRGEGEDAVLRGLEPALASGVLAPTDVRYKWVGVLDAAERAGLEVELAFAHDRVQEAAYLLLPPERRAALHLRIGRMLCATMDTAVPDFAVVNHLNRGATLILHDADGRAERARLAAWNTRLSFLARDRASFDLAADHAARAVALSGTAAWKGDRAGALVLHAHAARMAGLTGDDAAMQSLIEAAMDQSLQAHERALLLDVRVEASYGLGRLDETIELGLQALALLDLALPQVNAPADVLRLVAEVRAEVEALGIAALEDLPAMQAPLPLQQLAVIARMTAAAYIARPALLPLLTVVQIRLMLAHGHAPLALSAYTVLGLLVAELLGEYRFGWMLGRMSLGLIERHGWQPVQAHAGFSFGAFLQHWVEPPRPTLPAWIEVHRNGLENGNLRHASLALVLHGSHALLGGMPLAQVEPLLARHLGVLRRIRQPVAHDYVQVLHESVRALQRPHLLSRPLEHDGWRREATLEGFAARKDQTGALFVHVFECCLLALAGRHAEAVAAGESAAALFSAGRGLGMVAFCIYFTASARLALVREGRPPEGWQQQVDAALARFGPWLAASPRLLPLQQLLIAQRAAVAGEDATMRQALDQALAAVADPDELMLLAIVRQQRALLLDMPAEQAEARAVLLRWGAPAAAAALFGGGHAPTVAASAARTLDLGALMKAVQAVTAEIAFAPLLQRLLQVLRENAGAVRVAVVLRGGEGWLLQADNEAPPGAPSPEALALEQAGARLPLEILRTVLATGQPVRTDDALSEHPWSRLDYIARRPVRSLLCMPLLRQGVVSGALYLENDEAIGAFPAQRIEFLQLLLGNLVSALENARLYAEVRGLADSLEARVAERTRELRASEQRTLAILHNIPLPVVVSRTSDDTFVYANERAAALAGMSAQALIGRPPHSMYRNPAERDRMMALFQRNGLVQDFEANLVDARGRDFWALISLVPVMYDGEPGRLSTVVDITARKTEEQALRRAAATDDLTGLAGRGHFMRMASQELTEALVHGRPMALVMLDVDHFKRINDRYGHAAGDGVLREVARLCEEVTRAQDLAGRIGGEEFCLLLPDADIEAAMTLAERLRATLARHPLEVGGETLTLSASLGVAQARAGDSISLLLARADAALYVAKRSGRNRVSAA</sequence>
<dbReference type="Pfam" id="PF13426">
    <property type="entry name" value="PAS_9"/>
    <property type="match status" value="1"/>
</dbReference>
<dbReference type="GO" id="GO:0016020">
    <property type="term" value="C:membrane"/>
    <property type="evidence" value="ECO:0007669"/>
    <property type="project" value="UniProtKB-SubCell"/>
</dbReference>
<dbReference type="PANTHER" id="PTHR43642:SF1">
    <property type="entry name" value="HYBRID SIGNAL TRANSDUCTION HISTIDINE KINASE G"/>
    <property type="match status" value="1"/>
</dbReference>
<dbReference type="SMART" id="SM00267">
    <property type="entry name" value="GGDEF"/>
    <property type="match status" value="1"/>
</dbReference>
<evidence type="ECO:0000256" key="1">
    <source>
        <dbReference type="ARBA" id="ARBA00004167"/>
    </source>
</evidence>
<dbReference type="InterPro" id="IPR035965">
    <property type="entry name" value="PAS-like_dom_sf"/>
</dbReference>
<dbReference type="InterPro" id="IPR000160">
    <property type="entry name" value="GGDEF_dom"/>
</dbReference>
<dbReference type="Pfam" id="PF00069">
    <property type="entry name" value="Pkinase"/>
    <property type="match status" value="1"/>
</dbReference>
<dbReference type="Proteomes" id="UP000464787">
    <property type="component" value="Chromosome"/>
</dbReference>
<dbReference type="InterPro" id="IPR000014">
    <property type="entry name" value="PAS"/>
</dbReference>
<dbReference type="CDD" id="cd14014">
    <property type="entry name" value="STKc_PknB_like"/>
    <property type="match status" value="1"/>
</dbReference>
<dbReference type="InterPro" id="IPR041664">
    <property type="entry name" value="AAA_16"/>
</dbReference>
<dbReference type="Gene3D" id="3.30.200.20">
    <property type="entry name" value="Phosphorylase Kinase, domain 1"/>
    <property type="match status" value="1"/>
</dbReference>
<dbReference type="CDD" id="cd01949">
    <property type="entry name" value="GGDEF"/>
    <property type="match status" value="1"/>
</dbReference>
<dbReference type="InterPro" id="IPR043128">
    <property type="entry name" value="Rev_trsase/Diguanyl_cyclase"/>
</dbReference>
<dbReference type="InterPro" id="IPR000700">
    <property type="entry name" value="PAS-assoc_C"/>
</dbReference>
<dbReference type="InterPro" id="IPR000719">
    <property type="entry name" value="Prot_kinase_dom"/>
</dbReference>
<dbReference type="KEGG" id="xyk:GT347_13455"/>
<dbReference type="NCBIfam" id="TIGR00254">
    <property type="entry name" value="GGDEF"/>
    <property type="match status" value="1"/>
</dbReference>
<dbReference type="InterPro" id="IPR029787">
    <property type="entry name" value="Nucleotide_cyclase"/>
</dbReference>
<feature type="domain" description="Protein kinase" evidence="2">
    <location>
        <begin position="8"/>
        <end position="268"/>
    </location>
</feature>
<dbReference type="SUPFAM" id="SSF56112">
    <property type="entry name" value="Protein kinase-like (PK-like)"/>
    <property type="match status" value="1"/>
</dbReference>
<keyword evidence="7" id="KW-1185">Reference proteome</keyword>
<evidence type="ECO:0000259" key="5">
    <source>
        <dbReference type="PROSITE" id="PS50887"/>
    </source>
</evidence>
<evidence type="ECO:0000259" key="3">
    <source>
        <dbReference type="PROSITE" id="PS50112"/>
    </source>
</evidence>
<dbReference type="SUPFAM" id="SSF55073">
    <property type="entry name" value="Nucleotide cyclase"/>
    <property type="match status" value="1"/>
</dbReference>
<dbReference type="Gene3D" id="1.10.510.10">
    <property type="entry name" value="Transferase(Phosphotransferase) domain 1"/>
    <property type="match status" value="1"/>
</dbReference>
<dbReference type="PROSITE" id="PS50113">
    <property type="entry name" value="PAC"/>
    <property type="match status" value="1"/>
</dbReference>